<evidence type="ECO:0000313" key="1">
    <source>
        <dbReference type="EMBL" id="EJR42041.1"/>
    </source>
</evidence>
<name>A0ABC9R4L7_BACMY</name>
<organism evidence="1 2">
    <name type="scientific">Bacillus mycoides</name>
    <dbReference type="NCBI Taxonomy" id="1405"/>
    <lineage>
        <taxon>Bacteria</taxon>
        <taxon>Bacillati</taxon>
        <taxon>Bacillota</taxon>
        <taxon>Bacilli</taxon>
        <taxon>Bacillales</taxon>
        <taxon>Bacillaceae</taxon>
        <taxon>Bacillus</taxon>
        <taxon>Bacillus cereus group</taxon>
    </lineage>
</organism>
<comment type="caution">
    <text evidence="1">The sequence shown here is derived from an EMBL/GenBank/DDBJ whole genome shotgun (WGS) entry which is preliminary data.</text>
</comment>
<gene>
    <name evidence="1" type="ORF">III_02468</name>
</gene>
<dbReference type="AlphaFoldDB" id="A0ABC9R4L7"/>
<dbReference type="Proteomes" id="UP000006976">
    <property type="component" value="Unassembled WGS sequence"/>
</dbReference>
<reference evidence="1 2" key="1">
    <citation type="submission" date="2012-04" db="EMBL/GenBank/DDBJ databases">
        <title>The Genome Sequence of Bacillus cereus VD078.</title>
        <authorList>
            <consortium name="The Broad Institute Genome Sequencing Platform"/>
            <consortium name="The Broad Institute Genome Sequencing Center for Infectious Disease"/>
            <person name="Feldgarden M."/>
            <person name="Van der Auwera G.A."/>
            <person name="Mahillon J."/>
            <person name="Duprez V."/>
            <person name="Timmery S."/>
            <person name="Mattelet C."/>
            <person name="Dierick K."/>
            <person name="Sun M."/>
            <person name="Yu Z."/>
            <person name="Zhu L."/>
            <person name="Hu X."/>
            <person name="Shank E.B."/>
            <person name="Swiecicka I."/>
            <person name="Hansen B.M."/>
            <person name="Andrup L."/>
            <person name="Young S.K."/>
            <person name="Zeng Q."/>
            <person name="Gargeya S."/>
            <person name="Fitzgerald M."/>
            <person name="Haas B."/>
            <person name="Abouelleil A."/>
            <person name="Alvarado L."/>
            <person name="Arachchi H.M."/>
            <person name="Berlin A."/>
            <person name="Chapman S.B."/>
            <person name="Goldberg J."/>
            <person name="Griggs A."/>
            <person name="Gujja S."/>
            <person name="Hansen M."/>
            <person name="Howarth C."/>
            <person name="Imamovic A."/>
            <person name="Larimer J."/>
            <person name="McCowen C."/>
            <person name="Montmayeur A."/>
            <person name="Murphy C."/>
            <person name="Neiman D."/>
            <person name="Pearson M."/>
            <person name="Priest M."/>
            <person name="Roberts A."/>
            <person name="Saif S."/>
            <person name="Shea T."/>
            <person name="Sisk P."/>
            <person name="Sykes S."/>
            <person name="Wortman J."/>
            <person name="Nusbaum C."/>
            <person name="Birren B."/>
        </authorList>
    </citation>
    <scope>NUCLEOTIDE SEQUENCE [LARGE SCALE GENOMIC DNA]</scope>
    <source>
        <strain evidence="1 2">VD078</strain>
    </source>
</reference>
<accession>A0ABC9R4L7</accession>
<proteinExistence type="predicted"/>
<dbReference type="EMBL" id="AHEV01000012">
    <property type="protein sequence ID" value="EJR42041.1"/>
    <property type="molecule type" value="Genomic_DNA"/>
</dbReference>
<dbReference type="RefSeq" id="WP_002084811.1">
    <property type="nucleotide sequence ID" value="NZ_CM000719.1"/>
</dbReference>
<evidence type="ECO:0000313" key="2">
    <source>
        <dbReference type="Proteomes" id="UP000006976"/>
    </source>
</evidence>
<sequence>MIKKVKMFLMGIVFIGTVAFGGSQFIQYANRGDTPAPARDFIQYANRGDTPAPVIPTYTKSSHDSLNLS</sequence>
<protein>
    <recommendedName>
        <fullName evidence="3">Phr family secreted Rap phosphatase inhibitor</fullName>
    </recommendedName>
</protein>
<evidence type="ECO:0008006" key="3">
    <source>
        <dbReference type="Google" id="ProtNLM"/>
    </source>
</evidence>